<evidence type="ECO:0000256" key="7">
    <source>
        <dbReference type="ARBA" id="ARBA00022840"/>
    </source>
</evidence>
<evidence type="ECO:0000313" key="15">
    <source>
        <dbReference type="Proteomes" id="UP000036867"/>
    </source>
</evidence>
<dbReference type="InterPro" id="IPR001645">
    <property type="entry name" value="Folylpolyglutamate_synth"/>
</dbReference>
<accession>A0A0M0LMN0</accession>
<dbReference type="NCBIfam" id="TIGR01499">
    <property type="entry name" value="folC"/>
    <property type="match status" value="1"/>
</dbReference>
<dbReference type="InterPro" id="IPR036615">
    <property type="entry name" value="Mur_ligase_C_dom_sf"/>
</dbReference>
<feature type="domain" description="Mur ligase central" evidence="13">
    <location>
        <begin position="48"/>
        <end position="271"/>
    </location>
</feature>
<evidence type="ECO:0000256" key="1">
    <source>
        <dbReference type="ARBA" id="ARBA00001946"/>
    </source>
</evidence>
<dbReference type="STRING" id="263475.AMD00_08025"/>
<evidence type="ECO:0000313" key="14">
    <source>
        <dbReference type="EMBL" id="KOO52335.1"/>
    </source>
</evidence>
<dbReference type="EMBL" id="LILB01000001">
    <property type="protein sequence ID" value="KOO52335.1"/>
    <property type="molecule type" value="Genomic_DNA"/>
</dbReference>
<dbReference type="Gene3D" id="3.90.190.20">
    <property type="entry name" value="Mur ligase, C-terminal domain"/>
    <property type="match status" value="1"/>
</dbReference>
<dbReference type="GO" id="GO:0005524">
    <property type="term" value="F:ATP binding"/>
    <property type="evidence" value="ECO:0007669"/>
    <property type="project" value="UniProtKB-KW"/>
</dbReference>
<dbReference type="PROSITE" id="PS01012">
    <property type="entry name" value="FOLYLPOLYGLU_SYNT_2"/>
    <property type="match status" value="1"/>
</dbReference>
<dbReference type="InterPro" id="IPR018109">
    <property type="entry name" value="Folylpolyglutamate_synth_CS"/>
</dbReference>
<dbReference type="InterPro" id="IPR004101">
    <property type="entry name" value="Mur_ligase_C"/>
</dbReference>
<comment type="catalytic activity">
    <reaction evidence="10">
        <text>(6S)-5,6,7,8-tetrahydrofolyl-(gamma-L-Glu)(n) + L-glutamate + ATP = (6S)-5,6,7,8-tetrahydrofolyl-(gamma-L-Glu)(n+1) + ADP + phosphate + H(+)</text>
        <dbReference type="Rhea" id="RHEA:10580"/>
        <dbReference type="Rhea" id="RHEA-COMP:14738"/>
        <dbReference type="Rhea" id="RHEA-COMP:14740"/>
        <dbReference type="ChEBI" id="CHEBI:15378"/>
        <dbReference type="ChEBI" id="CHEBI:29985"/>
        <dbReference type="ChEBI" id="CHEBI:30616"/>
        <dbReference type="ChEBI" id="CHEBI:43474"/>
        <dbReference type="ChEBI" id="CHEBI:141005"/>
        <dbReference type="ChEBI" id="CHEBI:456216"/>
        <dbReference type="EC" id="6.3.2.17"/>
    </reaction>
</comment>
<evidence type="ECO:0000256" key="3">
    <source>
        <dbReference type="ARBA" id="ARBA00013025"/>
    </source>
</evidence>
<evidence type="ECO:0000259" key="13">
    <source>
        <dbReference type="Pfam" id="PF08245"/>
    </source>
</evidence>
<dbReference type="AlphaFoldDB" id="A0A0M0LMN0"/>
<name>A0A0M0LMN0_9BACL</name>
<evidence type="ECO:0000256" key="5">
    <source>
        <dbReference type="ARBA" id="ARBA00022723"/>
    </source>
</evidence>
<dbReference type="InterPro" id="IPR013221">
    <property type="entry name" value="Mur_ligase_cen"/>
</dbReference>
<feature type="domain" description="Mur ligase C-terminal" evidence="12">
    <location>
        <begin position="300"/>
        <end position="414"/>
    </location>
</feature>
<dbReference type="FunFam" id="3.40.1190.10:FF:000011">
    <property type="entry name" value="Folylpolyglutamate synthase/dihydrofolate synthase"/>
    <property type="match status" value="1"/>
</dbReference>
<dbReference type="GO" id="GO:0008841">
    <property type="term" value="F:dihydrofolate synthase activity"/>
    <property type="evidence" value="ECO:0007669"/>
    <property type="project" value="TreeGrafter"/>
</dbReference>
<evidence type="ECO:0000256" key="4">
    <source>
        <dbReference type="ARBA" id="ARBA00022598"/>
    </source>
</evidence>
<dbReference type="PIRSF" id="PIRSF001563">
    <property type="entry name" value="Folylpolyglu_synth"/>
    <property type="match status" value="1"/>
</dbReference>
<dbReference type="PATRIC" id="fig|263475.3.peg.2061"/>
<sequence>MFTNIEQCVEFLTSLRKGSSTSIPLEVVNSLLQEFGDPQHTFKTIHLAGSNGKGSTLNALKEILKHSQVEKVGCFVSPHLERINERITISDKQITDEQFLLYVNKVFAAIDEKDGVYPSFFEIMTIVAFLYFADEKVDVALIETGIGGKLDSTNVIDPIISIITTISLEHTAILGDTYDKIAYQKGGIIKENRPVVTTVENKDALEVLRKIAEEKHAPIAIFQEDFMATKVAQKEYMQVFNYSKGDYVIKDVELLMAGPHQINNASLAITTALLLKDAGYFDITEEAIRKALKEAKWAGRFEEYDHLIVIDGAHNPEGTEALITTLKAKYPTREYDFIYAALQDKDHLKSIKMMAEVASSMTFTQITMPNAAPAEELAALSQHHHTYFNADWERVVKRAIEKKEDEHVLVITGSLYFISEVRAFLSNKVKQ</sequence>
<keyword evidence="4 11" id="KW-0436">Ligase</keyword>
<dbReference type="Pfam" id="PF02875">
    <property type="entry name" value="Mur_ligase_C"/>
    <property type="match status" value="1"/>
</dbReference>
<dbReference type="PANTHER" id="PTHR11136">
    <property type="entry name" value="FOLYLPOLYGLUTAMATE SYNTHASE-RELATED"/>
    <property type="match status" value="1"/>
</dbReference>
<comment type="similarity">
    <text evidence="2 11">Belongs to the folylpolyglutamate synthase family.</text>
</comment>
<keyword evidence="15" id="KW-1185">Reference proteome</keyword>
<dbReference type="InterPro" id="IPR036565">
    <property type="entry name" value="Mur-like_cat_sf"/>
</dbReference>
<evidence type="ECO:0000256" key="11">
    <source>
        <dbReference type="PIRNR" id="PIRNR001563"/>
    </source>
</evidence>
<comment type="caution">
    <text evidence="14">The sequence shown here is derived from an EMBL/GenBank/DDBJ whole genome shotgun (WGS) entry which is preliminary data.</text>
</comment>
<comment type="cofactor">
    <cofactor evidence="1">
        <name>Mg(2+)</name>
        <dbReference type="ChEBI" id="CHEBI:18420"/>
    </cofactor>
</comment>
<dbReference type="Proteomes" id="UP000036867">
    <property type="component" value="Unassembled WGS sequence"/>
</dbReference>
<reference evidence="15" key="1">
    <citation type="submission" date="2015-08" db="EMBL/GenBank/DDBJ databases">
        <title>Fjat-10028 dsm 16317.</title>
        <authorList>
            <person name="Liu B."/>
            <person name="Wang J."/>
            <person name="Zhu Y."/>
            <person name="Liu G."/>
            <person name="Chen Q."/>
            <person name="Chen Z."/>
            <person name="Lan J."/>
            <person name="Che J."/>
            <person name="Ge C."/>
            <person name="Shi H."/>
            <person name="Pan Z."/>
            <person name="Liu X."/>
        </authorList>
    </citation>
    <scope>NUCLEOTIDE SEQUENCE [LARGE SCALE GENOMIC DNA]</scope>
    <source>
        <strain evidence="15">DSM 16317</strain>
    </source>
</reference>
<dbReference type="GeneID" id="301136050"/>
<gene>
    <name evidence="14" type="ORF">AMD00_08025</name>
</gene>
<protein>
    <recommendedName>
        <fullName evidence="3">tetrahydrofolate synthase</fullName>
        <ecNumber evidence="3">6.3.2.17</ecNumber>
    </recommendedName>
    <alternativeName>
        <fullName evidence="9">Tetrahydrofolylpolyglutamate synthase</fullName>
    </alternativeName>
</protein>
<evidence type="ECO:0000256" key="2">
    <source>
        <dbReference type="ARBA" id="ARBA00008276"/>
    </source>
</evidence>
<evidence type="ECO:0000256" key="6">
    <source>
        <dbReference type="ARBA" id="ARBA00022741"/>
    </source>
</evidence>
<keyword evidence="7 11" id="KW-0067">ATP-binding</keyword>
<dbReference type="SUPFAM" id="SSF53623">
    <property type="entry name" value="MurD-like peptide ligases, catalytic domain"/>
    <property type="match status" value="1"/>
</dbReference>
<evidence type="ECO:0000256" key="8">
    <source>
        <dbReference type="ARBA" id="ARBA00022842"/>
    </source>
</evidence>
<dbReference type="Pfam" id="PF08245">
    <property type="entry name" value="Mur_ligase_M"/>
    <property type="match status" value="1"/>
</dbReference>
<keyword evidence="8" id="KW-0460">Magnesium</keyword>
<organism evidence="14 15">
    <name type="scientific">Viridibacillus arvi</name>
    <dbReference type="NCBI Taxonomy" id="263475"/>
    <lineage>
        <taxon>Bacteria</taxon>
        <taxon>Bacillati</taxon>
        <taxon>Bacillota</taxon>
        <taxon>Bacilli</taxon>
        <taxon>Bacillales</taxon>
        <taxon>Caryophanaceae</taxon>
        <taxon>Viridibacillus</taxon>
    </lineage>
</organism>
<keyword evidence="5" id="KW-0479">Metal-binding</keyword>
<dbReference type="EC" id="6.3.2.17" evidence="3"/>
<dbReference type="PANTHER" id="PTHR11136:SF0">
    <property type="entry name" value="DIHYDROFOLATE SYNTHETASE-RELATED"/>
    <property type="match status" value="1"/>
</dbReference>
<dbReference type="GO" id="GO:0046872">
    <property type="term" value="F:metal ion binding"/>
    <property type="evidence" value="ECO:0007669"/>
    <property type="project" value="UniProtKB-KW"/>
</dbReference>
<dbReference type="GO" id="GO:0004326">
    <property type="term" value="F:tetrahydrofolylpolyglutamate synthase activity"/>
    <property type="evidence" value="ECO:0007669"/>
    <property type="project" value="UniProtKB-EC"/>
</dbReference>
<dbReference type="GO" id="GO:0005737">
    <property type="term" value="C:cytoplasm"/>
    <property type="evidence" value="ECO:0007669"/>
    <property type="project" value="TreeGrafter"/>
</dbReference>
<dbReference type="SUPFAM" id="SSF53244">
    <property type="entry name" value="MurD-like peptide ligases, peptide-binding domain"/>
    <property type="match status" value="1"/>
</dbReference>
<dbReference type="OrthoDB" id="9809356at2"/>
<dbReference type="Gene3D" id="3.40.1190.10">
    <property type="entry name" value="Mur-like, catalytic domain"/>
    <property type="match status" value="1"/>
</dbReference>
<keyword evidence="6 11" id="KW-0547">Nucleotide-binding</keyword>
<evidence type="ECO:0000256" key="10">
    <source>
        <dbReference type="ARBA" id="ARBA00047493"/>
    </source>
</evidence>
<dbReference type="RefSeq" id="WP_053416502.1">
    <property type="nucleotide sequence ID" value="NZ_LILB01000001.1"/>
</dbReference>
<evidence type="ECO:0000256" key="9">
    <source>
        <dbReference type="ARBA" id="ARBA00030592"/>
    </source>
</evidence>
<proteinExistence type="inferred from homology"/>
<evidence type="ECO:0000259" key="12">
    <source>
        <dbReference type="Pfam" id="PF02875"/>
    </source>
</evidence>